<reference evidence="2" key="2">
    <citation type="journal article" date="2021" name="Genome Biol. Evol.">
        <title>Developing a high-quality reference genome for a parasitic bivalve with doubly uniparental inheritance (Bivalvia: Unionida).</title>
        <authorList>
            <person name="Smith C.H."/>
        </authorList>
    </citation>
    <scope>NUCLEOTIDE SEQUENCE</scope>
    <source>
        <strain evidence="2">CHS0354</strain>
        <tissue evidence="2">Mantle</tissue>
    </source>
</reference>
<dbReference type="AlphaFoldDB" id="A0AAE0SKX1"/>
<gene>
    <name evidence="2" type="ORF">CHS0354_025513</name>
</gene>
<sequence length="463" mass="53431">MSIVLPSKRKFYRLAPSESVQNARARLGPQFSDEKLFDFSRNDLELVKLLQELDKLDKARYKLLRDIRREQAFLFHTLRGRILKPKEESKTSITSLGLYNEEIDGEQLPAGFRYHSNGQPKLPSVSRIIESRNNLLLRLESRVSAGSLAKLSSKRSETEEHSTHEEPDYRRVSKELEITLNEIREEIAKYKITQRGSVYAGDKKHDFLKARSKLLDKPYFPDFTTQTVSSPNDRFAAQTGFSRRMNAKNNLHKQTIYSPAKRVCVGCLCRLKHKSDDFARLQENRDKTYRRRWSISPPEKKMPSTQSEPGISTLNIVRKSSTQRKYDKESSISSSMTMSYPNVKQDQSSIISLKRPVSDPNSKIKPAFFNRSVSDTKPLQGDRDRLVTWATKIGFSAPNVSNARASKNMLKSTRSDPLNYVTRSINSFLLRDSLQQRIKDKEVEDAKKLEIKIKDFLKRCNQK</sequence>
<proteinExistence type="predicted"/>
<name>A0AAE0SKX1_9BIVA</name>
<dbReference type="EMBL" id="JAEAOA010001521">
    <property type="protein sequence ID" value="KAK3593621.1"/>
    <property type="molecule type" value="Genomic_DNA"/>
</dbReference>
<comment type="caution">
    <text evidence="2">The sequence shown here is derived from an EMBL/GenBank/DDBJ whole genome shotgun (WGS) entry which is preliminary data.</text>
</comment>
<keyword evidence="3" id="KW-1185">Reference proteome</keyword>
<dbReference type="Proteomes" id="UP001195483">
    <property type="component" value="Unassembled WGS sequence"/>
</dbReference>
<protein>
    <submittedName>
        <fullName evidence="2">Uncharacterized protein</fullName>
    </submittedName>
</protein>
<feature type="compositionally biased region" description="Basic and acidic residues" evidence="1">
    <location>
        <begin position="154"/>
        <end position="169"/>
    </location>
</feature>
<evidence type="ECO:0000313" key="2">
    <source>
        <dbReference type="EMBL" id="KAK3593621.1"/>
    </source>
</evidence>
<accession>A0AAE0SKX1</accession>
<reference evidence="2" key="1">
    <citation type="journal article" date="2021" name="Genome Biol. Evol.">
        <title>A High-Quality Reference Genome for a Parasitic Bivalve with Doubly Uniparental Inheritance (Bivalvia: Unionida).</title>
        <authorList>
            <person name="Smith C.H."/>
        </authorList>
    </citation>
    <scope>NUCLEOTIDE SEQUENCE</scope>
    <source>
        <strain evidence="2">CHS0354</strain>
    </source>
</reference>
<evidence type="ECO:0000313" key="3">
    <source>
        <dbReference type="Proteomes" id="UP001195483"/>
    </source>
</evidence>
<evidence type="ECO:0000256" key="1">
    <source>
        <dbReference type="SAM" id="MobiDB-lite"/>
    </source>
</evidence>
<feature type="region of interest" description="Disordered" evidence="1">
    <location>
        <begin position="149"/>
        <end position="169"/>
    </location>
</feature>
<reference evidence="2" key="3">
    <citation type="submission" date="2023-05" db="EMBL/GenBank/DDBJ databases">
        <authorList>
            <person name="Smith C.H."/>
        </authorList>
    </citation>
    <scope>NUCLEOTIDE SEQUENCE</scope>
    <source>
        <strain evidence="2">CHS0354</strain>
        <tissue evidence="2">Mantle</tissue>
    </source>
</reference>
<organism evidence="2 3">
    <name type="scientific">Potamilus streckersoni</name>
    <dbReference type="NCBI Taxonomy" id="2493646"/>
    <lineage>
        <taxon>Eukaryota</taxon>
        <taxon>Metazoa</taxon>
        <taxon>Spiralia</taxon>
        <taxon>Lophotrochozoa</taxon>
        <taxon>Mollusca</taxon>
        <taxon>Bivalvia</taxon>
        <taxon>Autobranchia</taxon>
        <taxon>Heteroconchia</taxon>
        <taxon>Palaeoheterodonta</taxon>
        <taxon>Unionida</taxon>
        <taxon>Unionoidea</taxon>
        <taxon>Unionidae</taxon>
        <taxon>Ambleminae</taxon>
        <taxon>Lampsilini</taxon>
        <taxon>Potamilus</taxon>
    </lineage>
</organism>